<feature type="compositionally biased region" description="Basic and acidic residues" evidence="1">
    <location>
        <begin position="774"/>
        <end position="791"/>
    </location>
</feature>
<feature type="compositionally biased region" description="Basic and acidic residues" evidence="1">
    <location>
        <begin position="401"/>
        <end position="425"/>
    </location>
</feature>
<accession>A0AAW2AB41</accession>
<feature type="domain" description="DUF4590" evidence="2">
    <location>
        <begin position="294"/>
        <end position="407"/>
    </location>
</feature>
<dbReference type="InterPro" id="IPR048257">
    <property type="entry name" value="DUF4590"/>
</dbReference>
<feature type="region of interest" description="Disordered" evidence="1">
    <location>
        <begin position="401"/>
        <end position="1425"/>
    </location>
</feature>
<dbReference type="EMBL" id="JAWDJR010000008">
    <property type="protein sequence ID" value="KAK9970854.1"/>
    <property type="molecule type" value="Genomic_DNA"/>
</dbReference>
<keyword evidence="4" id="KW-1185">Reference proteome</keyword>
<feature type="compositionally biased region" description="Basic and acidic residues" evidence="1">
    <location>
        <begin position="867"/>
        <end position="881"/>
    </location>
</feature>
<protein>
    <recommendedName>
        <fullName evidence="2">DUF4590 domain-containing protein</fullName>
    </recommendedName>
</protein>
<dbReference type="Proteomes" id="UP001479290">
    <property type="component" value="Unassembled WGS sequence"/>
</dbReference>
<feature type="compositionally biased region" description="Basic and acidic residues" evidence="1">
    <location>
        <begin position="989"/>
        <end position="1027"/>
    </location>
</feature>
<feature type="compositionally biased region" description="Acidic residues" evidence="1">
    <location>
        <begin position="441"/>
        <end position="451"/>
    </location>
</feature>
<feature type="compositionally biased region" description="Polar residues" evidence="1">
    <location>
        <begin position="169"/>
        <end position="180"/>
    </location>
</feature>
<evidence type="ECO:0000259" key="2">
    <source>
        <dbReference type="Pfam" id="PF15257"/>
    </source>
</evidence>
<feature type="region of interest" description="Disordered" evidence="1">
    <location>
        <begin position="1444"/>
        <end position="1476"/>
    </location>
</feature>
<feature type="compositionally biased region" description="Acidic residues" evidence="1">
    <location>
        <begin position="462"/>
        <end position="482"/>
    </location>
</feature>
<feature type="compositionally biased region" description="Basic and acidic residues" evidence="1">
    <location>
        <begin position="1448"/>
        <end position="1468"/>
    </location>
</feature>
<feature type="compositionally biased region" description="Basic and acidic residues" evidence="1">
    <location>
        <begin position="810"/>
        <end position="822"/>
    </location>
</feature>
<feature type="compositionally biased region" description="Basic and acidic residues" evidence="1">
    <location>
        <begin position="1274"/>
        <end position="1287"/>
    </location>
</feature>
<feature type="compositionally biased region" description="Polar residues" evidence="1">
    <location>
        <begin position="1624"/>
        <end position="1642"/>
    </location>
</feature>
<feature type="region of interest" description="Disordered" evidence="1">
    <location>
        <begin position="1733"/>
        <end position="1759"/>
    </location>
</feature>
<feature type="compositionally biased region" description="Basic and acidic residues" evidence="1">
    <location>
        <begin position="940"/>
        <end position="979"/>
    </location>
</feature>
<feature type="compositionally biased region" description="Basic and acidic residues" evidence="1">
    <location>
        <begin position="1364"/>
        <end position="1373"/>
    </location>
</feature>
<sequence length="1806" mass="202050">MSHLNPGLLSAYNSLTDKHLTGYFNNVRIRRHLQKVGLITRSGRIVPDKEYRHKLIQRAHQRHVRECLAQAIFHKVLDMERLHQTEIKRKLEEFARRERIHKMKAERSKRYEDEPVLMLSPRPPTGPKISHARHSGPEGEHSESTESPSSSRPNTAPGKMQRPVRLKPLNSNSATASLKRTSPRHRPPERDSSNDTDQPLSYTLDRDAMRHLTMTDCSSTISPYRLPVINNYVTPVPPLTKKKERGPRANGTLRGRKLRPTTAPTAATEPSSLQRTSAQSKVTVSMVYFGKSVHLSHDLMDLRDEVKVFQQHCGGENLCVYKGKLSEGEVFQFVSRRHQGFPFSLTFFLNGLQVDRLSSCCEFKHRKGSRLGGRHGHFGFCGVEGASPCYKCIIAMGLDKKPTPPQKRVKEELPTSKSPDAKEATDVDEDIDTRSNVEPDTPQEMETEPDGETTGKKKTKDDYEEDFEADDEGPVEDGDEVEEKPSSAANGGEKEPETRDENDINEDINEVKSNSDSDDASMSKVKRSSSVSSGRTSSLSSSDNDNSEREIVEDTKEVTTANVPEESLHAEEDLTTAETKPEETEVTESSDITLPQAAAEDSGTQDSPVDGMEKSDLEMSEDTDKKEGTEGEQSGEDAKPEDKNEPERAKSMQEKLAEAIFKESQCSSEPEFSDTSTEEDEGASVKTQQDGQGTEMESAVGFTSPQPSNTEDDIPKKSEAKTQESVCEERVQEAHVHTEEEIGETQEATLDIEEMQKEEQSERTNEVEQPDEREEVKTETEDMQEKDKDGENTNAEVVEVNTESNEEEKDSLVQEPETHTEMLDTGNTDTEVPEMEEMDLVSHTENDTETGAGDTQRERDADDADQNIERRSDGQPDRDEREDLTDEAGDDRSTGEMVQKTDGKVDGEGSVGKEEVGEKSSEEKDETKFEDTSEDLGVEEAEKPGNEEIQVGEKENELEGKEEDGEKSIEAKNETKVEDTSEDLEIEEAEKPENEEIQVGEKENELEVKEEDGEKSSEEKYDTKVEDSSEDLGIVEAEKPANEKIQVGEKEYELEGDQELKAEDKQNKDSTEKDKDGVNDDHKESEDGELSSEAVNRLNESQESQDVMAEGNEKEDDGVNDEQKETEDGEQVRNILSDGVEEEGPERLNSEVEIEGEINKGKDEKMEDRSQEEEEEEDKKMDEMAEGTDGNYVDNEAKDKKHENKLETGEKLIEEPEKEMADINEISENSLEAGDGKEVVSGENTAQKLEDIFEDQNEESVSQEEQNEMGSSRAPKDDTEASTKEELGEPAEVNNDLLDSNIDAENGEGQDVGREEAEKVEDYLQEEMQDKSEGETGDSAQEVIDDNEKPETDKDVKEEENDDGKEHEIENKLNAEVIPSEIESQLGSEHEDQGSDNQKADKEDDKEEADKESETSATTFIENITPQITQTIVNKDTESEIVSAEAKVTAEEPELKGTDDELRSRDAPEGMDSDTAQPLDLVSNWINIHQESKYFQTFIEPLDEEGLISEETEERLNGEVLHATPPSTDIGGLDETLKSRDETATPIRNNLNEYTESVVESLKTETKVEAVEADAYSNHSKDSIQSSTKDERVQEAGDTRGSLVTSWSRESNNEDTNQKDTARQETLTSDDVINMGTTATSEDIQDRAPSETEQQNVPRNVDLNVKESEQCNQQNMTDETKHLAQTEEASNKETLESLEDNLKTEHEPQSEYIEPQSPTITVITDLKIVNKSENGSQDDTASVDFHSRQSDGSRNVNGNRRTKVIDGQFKQTLSTETLSTFSLDDSRFFGPAGYPRLTTAHTENSY</sequence>
<feature type="compositionally biased region" description="Basic and acidic residues" evidence="1">
    <location>
        <begin position="754"/>
        <end position="766"/>
    </location>
</feature>
<feature type="compositionally biased region" description="Basic and acidic residues" evidence="1">
    <location>
        <begin position="611"/>
        <end position="629"/>
    </location>
</feature>
<feature type="compositionally biased region" description="Basic and acidic residues" evidence="1">
    <location>
        <begin position="1036"/>
        <end position="1085"/>
    </location>
</feature>
<gene>
    <name evidence="3" type="ORF">ABG768_026760</name>
</gene>
<feature type="compositionally biased region" description="Basic and acidic residues" evidence="1">
    <location>
        <begin position="1195"/>
        <end position="1221"/>
    </location>
</feature>
<feature type="compositionally biased region" description="Basic and acidic residues" evidence="1">
    <location>
        <begin position="1588"/>
        <end position="1598"/>
    </location>
</feature>
<feature type="compositionally biased region" description="Basic and acidic residues" evidence="1">
    <location>
        <begin position="1346"/>
        <end position="1357"/>
    </location>
</feature>
<dbReference type="InterPro" id="IPR027962">
    <property type="entry name" value="ERICH3"/>
</dbReference>
<feature type="compositionally biased region" description="Basic and acidic residues" evidence="1">
    <location>
        <begin position="890"/>
        <end position="931"/>
    </location>
</feature>
<feature type="region of interest" description="Disordered" evidence="1">
    <location>
        <begin position="237"/>
        <end position="277"/>
    </location>
</feature>
<feature type="compositionally biased region" description="Low complexity" evidence="1">
    <location>
        <begin position="792"/>
        <end position="803"/>
    </location>
</feature>
<feature type="compositionally biased region" description="Low complexity" evidence="1">
    <location>
        <begin position="528"/>
        <end position="544"/>
    </location>
</feature>
<feature type="compositionally biased region" description="Low complexity" evidence="1">
    <location>
        <begin position="260"/>
        <end position="270"/>
    </location>
</feature>
<feature type="compositionally biased region" description="Basic and acidic residues" evidence="1">
    <location>
        <begin position="713"/>
        <end position="740"/>
    </location>
</feature>
<dbReference type="Pfam" id="PF15257">
    <property type="entry name" value="DUF4590"/>
    <property type="match status" value="1"/>
</dbReference>
<feature type="compositionally biased region" description="Basic and acidic residues" evidence="1">
    <location>
        <begin position="636"/>
        <end position="661"/>
    </location>
</feature>
<evidence type="ECO:0000313" key="4">
    <source>
        <dbReference type="Proteomes" id="UP001479290"/>
    </source>
</evidence>
<comment type="caution">
    <text evidence="3">The sequence shown here is derived from an EMBL/GenBank/DDBJ whole genome shotgun (WGS) entry which is preliminary data.</text>
</comment>
<evidence type="ECO:0000313" key="3">
    <source>
        <dbReference type="EMBL" id="KAK9970854.1"/>
    </source>
</evidence>
<dbReference type="PANTHER" id="PTHR23034">
    <property type="entry name" value="GLUTAMATE-RICH PROTEIN 3"/>
    <property type="match status" value="1"/>
</dbReference>
<feature type="compositionally biased region" description="Acidic residues" evidence="1">
    <location>
        <begin position="1113"/>
        <end position="1129"/>
    </location>
</feature>
<feature type="region of interest" description="Disordered" evidence="1">
    <location>
        <begin position="105"/>
        <end position="201"/>
    </location>
</feature>
<feature type="compositionally biased region" description="Basic and acidic residues" evidence="1">
    <location>
        <begin position="492"/>
        <end position="502"/>
    </location>
</feature>
<feature type="region of interest" description="Disordered" evidence="1">
    <location>
        <begin position="1573"/>
        <end position="1661"/>
    </location>
</feature>
<feature type="compositionally biased region" description="Basic and acidic residues" evidence="1">
    <location>
        <begin position="1311"/>
        <end position="1334"/>
    </location>
</feature>
<feature type="compositionally biased region" description="Acidic residues" evidence="1">
    <location>
        <begin position="1252"/>
        <end position="1267"/>
    </location>
</feature>
<feature type="compositionally biased region" description="Basic and acidic residues" evidence="1">
    <location>
        <begin position="546"/>
        <end position="557"/>
    </location>
</feature>
<feature type="compositionally biased region" description="Basic and acidic residues" evidence="1">
    <location>
        <begin position="1157"/>
        <end position="1169"/>
    </location>
</feature>
<feature type="compositionally biased region" description="Polar residues" evidence="1">
    <location>
        <begin position="664"/>
        <end position="675"/>
    </location>
</feature>
<feature type="compositionally biased region" description="Basic and acidic residues" evidence="1">
    <location>
        <begin position="1388"/>
        <end position="1414"/>
    </location>
</feature>
<feature type="compositionally biased region" description="Basic and acidic residues" evidence="1">
    <location>
        <begin position="135"/>
        <end position="144"/>
    </location>
</feature>
<evidence type="ECO:0000256" key="1">
    <source>
        <dbReference type="SAM" id="MobiDB-lite"/>
    </source>
</evidence>
<organism evidence="3 4">
    <name type="scientific">Culter alburnus</name>
    <name type="common">Topmouth culter</name>
    <dbReference type="NCBI Taxonomy" id="194366"/>
    <lineage>
        <taxon>Eukaryota</taxon>
        <taxon>Metazoa</taxon>
        <taxon>Chordata</taxon>
        <taxon>Craniata</taxon>
        <taxon>Vertebrata</taxon>
        <taxon>Euteleostomi</taxon>
        <taxon>Actinopterygii</taxon>
        <taxon>Neopterygii</taxon>
        <taxon>Teleostei</taxon>
        <taxon>Ostariophysi</taxon>
        <taxon>Cypriniformes</taxon>
        <taxon>Xenocyprididae</taxon>
        <taxon>Xenocypridinae</taxon>
        <taxon>Culter</taxon>
    </lineage>
</organism>
<proteinExistence type="predicted"/>
<dbReference type="PANTHER" id="PTHR23034:SF2">
    <property type="entry name" value="GLUTAMATE-RICH PROTEIN 3"/>
    <property type="match status" value="1"/>
</dbReference>
<name>A0AAW2AB41_CULAL</name>
<reference evidence="3 4" key="1">
    <citation type="submission" date="2024-05" db="EMBL/GenBank/DDBJ databases">
        <title>A high-quality chromosomal-level genome assembly of Topmouth culter (Culter alburnus).</title>
        <authorList>
            <person name="Zhao H."/>
        </authorList>
    </citation>
    <scope>NUCLEOTIDE SEQUENCE [LARGE SCALE GENOMIC DNA]</scope>
    <source>
        <strain evidence="3">CATC2023</strain>
        <tissue evidence="3">Muscle</tissue>
    </source>
</reference>